<evidence type="ECO:0000313" key="4">
    <source>
        <dbReference type="EMBL" id="GMT18797.1"/>
    </source>
</evidence>
<feature type="non-terminal residue" evidence="4">
    <location>
        <position position="1"/>
    </location>
</feature>
<keyword evidence="5" id="KW-1185">Reference proteome</keyword>
<dbReference type="PROSITE" id="PS51329">
    <property type="entry name" value="C_CAP_COFACTOR_C"/>
    <property type="match status" value="1"/>
</dbReference>
<dbReference type="InterPro" id="IPR017901">
    <property type="entry name" value="C-CAP_CF_C-like"/>
</dbReference>
<accession>A0AAV5VJA4</accession>
<dbReference type="Gene3D" id="2.160.20.70">
    <property type="match status" value="1"/>
</dbReference>
<dbReference type="GO" id="GO:0045277">
    <property type="term" value="C:respiratory chain complex IV"/>
    <property type="evidence" value="ECO:0007669"/>
    <property type="project" value="InterPro"/>
</dbReference>
<dbReference type="EMBL" id="BTSY01000003">
    <property type="protein sequence ID" value="GMT18797.1"/>
    <property type="molecule type" value="Genomic_DNA"/>
</dbReference>
<dbReference type="Pfam" id="PF07986">
    <property type="entry name" value="TBCC"/>
    <property type="match status" value="1"/>
</dbReference>
<feature type="domain" description="C-CAP/cofactor C-like" evidence="3">
    <location>
        <begin position="155"/>
        <end position="295"/>
    </location>
</feature>
<proteinExistence type="inferred from homology"/>
<organism evidence="4 5">
    <name type="scientific">Pristionchus fissidentatus</name>
    <dbReference type="NCBI Taxonomy" id="1538716"/>
    <lineage>
        <taxon>Eukaryota</taxon>
        <taxon>Metazoa</taxon>
        <taxon>Ecdysozoa</taxon>
        <taxon>Nematoda</taxon>
        <taxon>Chromadorea</taxon>
        <taxon>Rhabditida</taxon>
        <taxon>Rhabditina</taxon>
        <taxon>Diplogasteromorpha</taxon>
        <taxon>Diplogasteroidea</taxon>
        <taxon>Neodiplogasteridae</taxon>
        <taxon>Pristionchus</taxon>
    </lineage>
</organism>
<comment type="caution">
    <text evidence="4">The sequence shown here is derived from an EMBL/GenBank/DDBJ whole genome shotgun (WGS) entry which is preliminary data.</text>
</comment>
<dbReference type="Proteomes" id="UP001432322">
    <property type="component" value="Unassembled WGS sequence"/>
</dbReference>
<name>A0AAV5VJA4_9BILA</name>
<feature type="region of interest" description="Disordered" evidence="2">
    <location>
        <begin position="110"/>
        <end position="160"/>
    </location>
</feature>
<evidence type="ECO:0000256" key="2">
    <source>
        <dbReference type="SAM" id="MobiDB-lite"/>
    </source>
</evidence>
<evidence type="ECO:0000259" key="3">
    <source>
        <dbReference type="PROSITE" id="PS51329"/>
    </source>
</evidence>
<sequence>YQMGDSMDKKRAAMVARLEGRGKKAAEVKMASKASRDKEERALEELIEDSRVEIENGIVNDMTEKRLVEAIALGPSAYLEVKLREVLADVRKAILDRETQTMAAFTFYTGIKNPPPRGQAAPPPMSDDSSDDLNEEREEDEDEGVDEEMEEKGEEKKKEADIQCVAHHRLEETIEGEDGSSVRLAHLDHCTISLNFCPSTVHMESISDSTIIMLPVQTSVLIYGSKRLHLFVEAQQLRVHDVEESELAVAVRGGGGLILEGCRGVRVSKCCLTSNGDAVPIHEGDEWRKAKDFDWLAEGQSPNWREMSEEEWKVADVVTRSVEKWKKN</sequence>
<evidence type="ECO:0000256" key="1">
    <source>
        <dbReference type="ARBA" id="ARBA00008848"/>
    </source>
</evidence>
<protein>
    <recommendedName>
        <fullName evidence="3">C-CAP/cofactor C-like domain-containing protein</fullName>
    </recommendedName>
</protein>
<dbReference type="AlphaFoldDB" id="A0AAV5VJA4"/>
<feature type="compositionally biased region" description="Acidic residues" evidence="2">
    <location>
        <begin position="128"/>
        <end position="152"/>
    </location>
</feature>
<dbReference type="InterPro" id="IPR012945">
    <property type="entry name" value="Tubulin-bd_cofactor_C_dom"/>
</dbReference>
<feature type="compositionally biased region" description="Pro residues" evidence="2">
    <location>
        <begin position="113"/>
        <end position="125"/>
    </location>
</feature>
<dbReference type="PANTHER" id="PTHR11387">
    <property type="entry name" value="CYTOCHROME C OXIDASE SUBUNIT 6B"/>
    <property type="match status" value="1"/>
</dbReference>
<gene>
    <name evidence="4" type="ORF">PFISCL1PPCAC_10094</name>
</gene>
<evidence type="ECO:0000313" key="5">
    <source>
        <dbReference type="Proteomes" id="UP001432322"/>
    </source>
</evidence>
<reference evidence="4" key="1">
    <citation type="submission" date="2023-10" db="EMBL/GenBank/DDBJ databases">
        <title>Genome assembly of Pristionchus species.</title>
        <authorList>
            <person name="Yoshida K."/>
            <person name="Sommer R.J."/>
        </authorList>
    </citation>
    <scope>NUCLEOTIDE SEQUENCE</scope>
    <source>
        <strain evidence="4">RS5133</strain>
    </source>
</reference>
<dbReference type="GO" id="GO:0005739">
    <property type="term" value="C:mitochondrion"/>
    <property type="evidence" value="ECO:0007669"/>
    <property type="project" value="InterPro"/>
</dbReference>
<dbReference type="InterPro" id="IPR016098">
    <property type="entry name" value="CAP/MinC_C"/>
</dbReference>
<dbReference type="InterPro" id="IPR003213">
    <property type="entry name" value="Cyt_c_oxidase_su6B"/>
</dbReference>
<comment type="similarity">
    <text evidence="1">Belongs to the TBCC family.</text>
</comment>